<dbReference type="EMBL" id="PGTB01000067">
    <property type="protein sequence ID" value="PJE35877.1"/>
    <property type="molecule type" value="Genomic_DNA"/>
</dbReference>
<proteinExistence type="predicted"/>
<evidence type="ECO:0000313" key="1">
    <source>
        <dbReference type="EMBL" id="PJE35877.1"/>
    </source>
</evidence>
<gene>
    <name evidence="1" type="ORF">CVM52_15000</name>
</gene>
<protein>
    <recommendedName>
        <fullName evidence="3">LPS-assembly lipoprotein</fullName>
    </recommendedName>
</protein>
<dbReference type="Gene3D" id="3.30.160.150">
    <property type="entry name" value="Lipoprotein like domain"/>
    <property type="match status" value="1"/>
</dbReference>
<dbReference type="GO" id="GO:0019867">
    <property type="term" value="C:outer membrane"/>
    <property type="evidence" value="ECO:0007669"/>
    <property type="project" value="InterPro"/>
</dbReference>
<accession>A0A2M8IZD1</accession>
<sequence length="161" mass="17086">MSSFDRRSLILMPLALAGCGFAPVYGPGGAGKRLYGAVTIVTPATEESYLLYRELEERLGHATAPDYRLALTPSITAQGQAVTAAGETTRFSLVGRVLYSLHRLSDDQVVASGDVENFVGYSATGSTVEALAAENDAKERLMSILADQISSRILATAELSQ</sequence>
<organism evidence="1 2">
    <name type="scientific">Pseudooceanicola lipolyticus</name>
    <dbReference type="NCBI Taxonomy" id="2029104"/>
    <lineage>
        <taxon>Bacteria</taxon>
        <taxon>Pseudomonadati</taxon>
        <taxon>Pseudomonadota</taxon>
        <taxon>Alphaproteobacteria</taxon>
        <taxon>Rhodobacterales</taxon>
        <taxon>Paracoccaceae</taxon>
        <taxon>Pseudooceanicola</taxon>
    </lineage>
</organism>
<dbReference type="InterPro" id="IPR007485">
    <property type="entry name" value="LPS_assembly_LptE"/>
</dbReference>
<dbReference type="Pfam" id="PF04390">
    <property type="entry name" value="LptE"/>
    <property type="match status" value="1"/>
</dbReference>
<keyword evidence="2" id="KW-1185">Reference proteome</keyword>
<name>A0A2M8IZD1_9RHOB</name>
<dbReference type="OrthoDB" id="7629596at2"/>
<dbReference type="GO" id="GO:0043165">
    <property type="term" value="P:Gram-negative-bacterium-type cell outer membrane assembly"/>
    <property type="evidence" value="ECO:0007669"/>
    <property type="project" value="InterPro"/>
</dbReference>
<dbReference type="PROSITE" id="PS51257">
    <property type="entry name" value="PROKAR_LIPOPROTEIN"/>
    <property type="match status" value="1"/>
</dbReference>
<evidence type="ECO:0000313" key="2">
    <source>
        <dbReference type="Proteomes" id="UP000231553"/>
    </source>
</evidence>
<reference evidence="1 2" key="1">
    <citation type="journal article" date="2018" name="Int. J. Syst. Evol. Microbiol.">
        <title>Pseudooceanicola lipolyticus sp. nov., a marine alphaproteobacterium, reclassification of Oceanicola flagellatus as Pseudooceanicola flagellatus comb. nov. and emended description of the genus Pseudooceanicola.</title>
        <authorList>
            <person name="Huang M.-M."/>
            <person name="Guo L.-L."/>
            <person name="Wu Y.-H."/>
            <person name="Lai Q.-L."/>
            <person name="Shao Z.-Z."/>
            <person name="Wang C.-S."/>
            <person name="Wu M."/>
            <person name="Xu X.-W."/>
        </authorList>
    </citation>
    <scope>NUCLEOTIDE SEQUENCE [LARGE SCALE GENOMIC DNA]</scope>
    <source>
        <strain evidence="1 2">157</strain>
    </source>
</reference>
<dbReference type="Proteomes" id="UP000231553">
    <property type="component" value="Unassembled WGS sequence"/>
</dbReference>
<dbReference type="AlphaFoldDB" id="A0A2M8IZD1"/>
<comment type="caution">
    <text evidence="1">The sequence shown here is derived from an EMBL/GenBank/DDBJ whole genome shotgun (WGS) entry which is preliminary data.</text>
</comment>
<evidence type="ECO:0008006" key="3">
    <source>
        <dbReference type="Google" id="ProtNLM"/>
    </source>
</evidence>
<dbReference type="RefSeq" id="WP_100163298.1">
    <property type="nucleotide sequence ID" value="NZ_PGTB01000067.1"/>
</dbReference>